<gene>
    <name evidence="1" type="ORF">GIB67_014827</name>
</gene>
<comment type="caution">
    <text evidence="1">The sequence shown here is derived from an EMBL/GenBank/DDBJ whole genome shotgun (WGS) entry which is preliminary data.</text>
</comment>
<proteinExistence type="predicted"/>
<name>A0A7J7MT46_9MAGN</name>
<dbReference type="OrthoDB" id="1930037at2759"/>
<dbReference type="Gene3D" id="3.30.450.30">
    <property type="entry name" value="Dynein light chain 2a, cytoplasmic"/>
    <property type="match status" value="1"/>
</dbReference>
<dbReference type="EMBL" id="JACGCM010001237">
    <property type="protein sequence ID" value="KAF6158033.1"/>
    <property type="molecule type" value="Genomic_DNA"/>
</dbReference>
<dbReference type="Pfam" id="PF00235">
    <property type="entry name" value="Profilin"/>
    <property type="match status" value="1"/>
</dbReference>
<dbReference type="AlphaFoldDB" id="A0A7J7MT46"/>
<dbReference type="SUPFAM" id="SSF55770">
    <property type="entry name" value="Profilin (actin-binding protein)"/>
    <property type="match status" value="1"/>
</dbReference>
<dbReference type="PANTHER" id="PTHR36780">
    <property type="entry name" value="OS05G0241400 PROTEIN"/>
    <property type="match status" value="1"/>
</dbReference>
<dbReference type="PANTHER" id="PTHR36780:SF1">
    <property type="entry name" value="PROFILIN"/>
    <property type="match status" value="1"/>
</dbReference>
<dbReference type="InterPro" id="IPR048278">
    <property type="entry name" value="PFN"/>
</dbReference>
<evidence type="ECO:0000313" key="2">
    <source>
        <dbReference type="Proteomes" id="UP000541444"/>
    </source>
</evidence>
<evidence type="ECO:0000313" key="1">
    <source>
        <dbReference type="EMBL" id="KAF6158033.1"/>
    </source>
</evidence>
<keyword evidence="2" id="KW-1185">Reference proteome</keyword>
<reference evidence="1 2" key="1">
    <citation type="journal article" date="2020" name="IScience">
        <title>Genome Sequencing of the Endangered Kingdonia uniflora (Circaeasteraceae, Ranunculales) Reveals Potential Mechanisms of Evolutionary Specialization.</title>
        <authorList>
            <person name="Sun Y."/>
            <person name="Deng T."/>
            <person name="Zhang A."/>
            <person name="Moore M.J."/>
            <person name="Landis J.B."/>
            <person name="Lin N."/>
            <person name="Zhang H."/>
            <person name="Zhang X."/>
            <person name="Huang J."/>
            <person name="Zhang X."/>
            <person name="Sun H."/>
            <person name="Wang H."/>
        </authorList>
    </citation>
    <scope>NUCLEOTIDE SEQUENCE [LARGE SCALE GENOMIC DNA]</scope>
    <source>
        <strain evidence="1">TB1705</strain>
        <tissue evidence="1">Leaf</tissue>
    </source>
</reference>
<evidence type="ECO:0008006" key="3">
    <source>
        <dbReference type="Google" id="ProtNLM"/>
    </source>
</evidence>
<dbReference type="Proteomes" id="UP000541444">
    <property type="component" value="Unassembled WGS sequence"/>
</dbReference>
<organism evidence="1 2">
    <name type="scientific">Kingdonia uniflora</name>
    <dbReference type="NCBI Taxonomy" id="39325"/>
    <lineage>
        <taxon>Eukaryota</taxon>
        <taxon>Viridiplantae</taxon>
        <taxon>Streptophyta</taxon>
        <taxon>Embryophyta</taxon>
        <taxon>Tracheophyta</taxon>
        <taxon>Spermatophyta</taxon>
        <taxon>Magnoliopsida</taxon>
        <taxon>Ranunculales</taxon>
        <taxon>Circaeasteraceae</taxon>
        <taxon>Kingdonia</taxon>
    </lineage>
</organism>
<dbReference type="GO" id="GO:0003779">
    <property type="term" value="F:actin binding"/>
    <property type="evidence" value="ECO:0007669"/>
    <property type="project" value="InterPro"/>
</dbReference>
<accession>A0A7J7MT46</accession>
<protein>
    <recommendedName>
        <fullName evidence="3">Profilin</fullName>
    </recommendedName>
</protein>
<sequence length="119" mass="13246">MTLLIDEKTSYDQTMLQAEQQGIKVRPVELSPFLHFIKQENLQKECFFIGPNQYVVTSIHANWFCARCVNTSKPAGEGAIVMKTAAFLLVSLYEGSIGSASRAMVTVDQFASQLGRKNL</sequence>
<dbReference type="InterPro" id="IPR036140">
    <property type="entry name" value="PFN_sf"/>
</dbReference>